<evidence type="ECO:0000256" key="2">
    <source>
        <dbReference type="ARBA" id="ARBA00023015"/>
    </source>
</evidence>
<dbReference type="Proteomes" id="UP001212189">
    <property type="component" value="Chromosome"/>
</dbReference>
<dbReference type="PANTHER" id="PTHR11019">
    <property type="entry name" value="HTH-TYPE TRANSCRIPTIONAL REGULATOR NIMR"/>
    <property type="match status" value="1"/>
</dbReference>
<dbReference type="InterPro" id="IPR020449">
    <property type="entry name" value="Tscrpt_reg_AraC-type_HTH"/>
</dbReference>
<evidence type="ECO:0000259" key="6">
    <source>
        <dbReference type="PROSITE" id="PS01124"/>
    </source>
</evidence>
<dbReference type="InterPro" id="IPR018060">
    <property type="entry name" value="HTH_AraC"/>
</dbReference>
<keyword evidence="2" id="KW-0805">Transcription regulation</keyword>
<evidence type="ECO:0000313" key="8">
    <source>
        <dbReference type="Proteomes" id="UP001212189"/>
    </source>
</evidence>
<dbReference type="Gene3D" id="1.10.10.60">
    <property type="entry name" value="Homeodomain-like"/>
    <property type="match status" value="2"/>
</dbReference>
<dbReference type="RefSeq" id="WP_269818871.1">
    <property type="nucleotide sequence ID" value="NZ_CP114976.1"/>
</dbReference>
<dbReference type="InterPro" id="IPR003313">
    <property type="entry name" value="AraC-bd"/>
</dbReference>
<evidence type="ECO:0000256" key="5">
    <source>
        <dbReference type="ARBA" id="ARBA00023163"/>
    </source>
</evidence>
<dbReference type="PRINTS" id="PR00032">
    <property type="entry name" value="HTHARAC"/>
</dbReference>
<organism evidence="7 8">
    <name type="scientific">Denitrificimonas caeni</name>
    <dbReference type="NCBI Taxonomy" id="521720"/>
    <lineage>
        <taxon>Bacteria</taxon>
        <taxon>Pseudomonadati</taxon>
        <taxon>Pseudomonadota</taxon>
        <taxon>Gammaproteobacteria</taxon>
        <taxon>Pseudomonadales</taxon>
        <taxon>Pseudomonadaceae</taxon>
        <taxon>Denitrificimonas</taxon>
    </lineage>
</organism>
<keyword evidence="1" id="KW-0678">Repressor</keyword>
<keyword evidence="8" id="KW-1185">Reference proteome</keyword>
<proteinExistence type="predicted"/>
<dbReference type="AlphaFoldDB" id="A0AAE9VQ70"/>
<accession>A0AAE9VQ70</accession>
<dbReference type="SUPFAM" id="SSF51182">
    <property type="entry name" value="RmlC-like cupins"/>
    <property type="match status" value="1"/>
</dbReference>
<evidence type="ECO:0000256" key="4">
    <source>
        <dbReference type="ARBA" id="ARBA00023159"/>
    </source>
</evidence>
<dbReference type="KEGG" id="dce:O6P33_03550"/>
<evidence type="ECO:0000313" key="7">
    <source>
        <dbReference type="EMBL" id="WBE25927.1"/>
    </source>
</evidence>
<dbReference type="PROSITE" id="PS01124">
    <property type="entry name" value="HTH_ARAC_FAMILY_2"/>
    <property type="match status" value="1"/>
</dbReference>
<name>A0AAE9VQ70_9GAMM</name>
<dbReference type="GO" id="GO:0003700">
    <property type="term" value="F:DNA-binding transcription factor activity"/>
    <property type="evidence" value="ECO:0007669"/>
    <property type="project" value="InterPro"/>
</dbReference>
<dbReference type="InterPro" id="IPR011051">
    <property type="entry name" value="RmlC_Cupin_sf"/>
</dbReference>
<evidence type="ECO:0000256" key="3">
    <source>
        <dbReference type="ARBA" id="ARBA00023125"/>
    </source>
</evidence>
<dbReference type="PANTHER" id="PTHR11019:SF190">
    <property type="entry name" value="ARAC-FAMILY REGULATORY PROTEIN"/>
    <property type="match status" value="1"/>
</dbReference>
<feature type="domain" description="HTH araC/xylS-type" evidence="6">
    <location>
        <begin position="159"/>
        <end position="260"/>
    </location>
</feature>
<gene>
    <name evidence="7" type="ORF">O6P33_03550</name>
</gene>
<dbReference type="FunFam" id="1.10.10.60:FF:000132">
    <property type="entry name" value="AraC family transcriptional regulator"/>
    <property type="match status" value="1"/>
</dbReference>
<dbReference type="EMBL" id="CP114976">
    <property type="protein sequence ID" value="WBE25927.1"/>
    <property type="molecule type" value="Genomic_DNA"/>
</dbReference>
<dbReference type="CDD" id="cd06124">
    <property type="entry name" value="cupin_NimR-like_N"/>
    <property type="match status" value="1"/>
</dbReference>
<dbReference type="InterPro" id="IPR014710">
    <property type="entry name" value="RmlC-like_jellyroll"/>
</dbReference>
<reference evidence="7 8" key="1">
    <citation type="submission" date="2022-12" db="EMBL/GenBank/DDBJ databases">
        <title>Coexistence and Characterization of a Novel Tigecycline Resistance gene tet(X) variant and blaNDM-1 in a Pseudomonas caeni Isolate of Chicken Origin.</title>
        <authorList>
            <person name="Lu X."/>
            <person name="Zhang L."/>
            <person name="Li R."/>
            <person name="Wang Z."/>
        </authorList>
    </citation>
    <scope>NUCLEOTIDE SEQUENCE [LARGE SCALE GENOMIC DNA]</scope>
    <source>
        <strain evidence="7 8">CE14</strain>
    </source>
</reference>
<keyword evidence="3" id="KW-0238">DNA-binding</keyword>
<evidence type="ECO:0000256" key="1">
    <source>
        <dbReference type="ARBA" id="ARBA00022491"/>
    </source>
</evidence>
<dbReference type="InterPro" id="IPR009057">
    <property type="entry name" value="Homeodomain-like_sf"/>
</dbReference>
<dbReference type="Gene3D" id="2.60.120.10">
    <property type="entry name" value="Jelly Rolls"/>
    <property type="match status" value="1"/>
</dbReference>
<protein>
    <submittedName>
        <fullName evidence="7">Helix-turn-helix transcriptional regulator</fullName>
    </submittedName>
</protein>
<sequence length="265" mass="30269">MSQSTKNHLRIPEFAELPAPLFFRYDEFAAHSHAHPHRHPWGQLNYSAHGVMQLEVAGQRFISPPSYGIWIPPHAIHSAYNRHSIVYRSVYLDLSLCADLPQQACSVVMNDILKAILNNFAERDVQIPQSAADLRLGQVLIDQLHAAAIEHSYLPYASSTQTSFVVDSLRAEPGNADTLAQWAERVFVSERTLARQFIRETGISFGEWRQRLRFLAAIEQLETQQSIKEIAFYLGYSSPSAFISMFQRHAQCTPEQYRRQRCNSL</sequence>
<dbReference type="GO" id="GO:0043565">
    <property type="term" value="F:sequence-specific DNA binding"/>
    <property type="evidence" value="ECO:0007669"/>
    <property type="project" value="InterPro"/>
</dbReference>
<keyword evidence="4" id="KW-0010">Activator</keyword>
<dbReference type="SMART" id="SM00342">
    <property type="entry name" value="HTH_ARAC"/>
    <property type="match status" value="1"/>
</dbReference>
<keyword evidence="5" id="KW-0804">Transcription</keyword>
<dbReference type="Pfam" id="PF02311">
    <property type="entry name" value="AraC_binding"/>
    <property type="match status" value="1"/>
</dbReference>
<dbReference type="SUPFAM" id="SSF46689">
    <property type="entry name" value="Homeodomain-like"/>
    <property type="match status" value="1"/>
</dbReference>
<dbReference type="Pfam" id="PF12833">
    <property type="entry name" value="HTH_18"/>
    <property type="match status" value="1"/>
</dbReference>